<dbReference type="eggNOG" id="COG0779">
    <property type="taxonomic scope" value="Bacteria"/>
</dbReference>
<dbReference type="GO" id="GO:0006412">
    <property type="term" value="P:translation"/>
    <property type="evidence" value="ECO:0007669"/>
    <property type="project" value="TreeGrafter"/>
</dbReference>
<dbReference type="GO" id="GO:0005829">
    <property type="term" value="C:cytosol"/>
    <property type="evidence" value="ECO:0007669"/>
    <property type="project" value="TreeGrafter"/>
</dbReference>
<accession>S5T374</accession>
<keyword evidence="6" id="KW-1185">Reference proteome</keyword>
<evidence type="ECO:0000259" key="4">
    <source>
        <dbReference type="Pfam" id="PF02576"/>
    </source>
</evidence>
<dbReference type="RefSeq" id="WP_020935008.1">
    <property type="nucleotide sequence ID" value="NC_021915.1"/>
</dbReference>
<name>S5T374_9CORY</name>
<dbReference type="NCBIfam" id="NF000930">
    <property type="entry name" value="PRK00092.2-2"/>
    <property type="match status" value="1"/>
</dbReference>
<reference evidence="5 6" key="1">
    <citation type="submission" date="2012-11" db="EMBL/GenBank/DDBJ databases">
        <title>The complete genome sequence of Corynebacterium maris Coryn-1 (=DSM 45190).</title>
        <authorList>
            <person name="Schaffert L."/>
            <person name="Albersmeier A."/>
            <person name="Kalinowski J."/>
            <person name="Ruckert C."/>
        </authorList>
    </citation>
    <scope>NUCLEOTIDE SEQUENCE [LARGE SCALE GENOMIC DNA]</scope>
    <source>
        <strain evidence="6">Coryn-1</strain>
    </source>
</reference>
<dbReference type="AlphaFoldDB" id="S5T374"/>
<keyword evidence="2 3" id="KW-0690">Ribosome biogenesis</keyword>
<dbReference type="PANTHER" id="PTHR33867">
    <property type="entry name" value="RIBOSOME MATURATION FACTOR RIMP"/>
    <property type="match status" value="1"/>
</dbReference>
<dbReference type="SUPFAM" id="SSF75420">
    <property type="entry name" value="YhbC-like, N-terminal domain"/>
    <property type="match status" value="1"/>
</dbReference>
<dbReference type="HOGENOM" id="CLU_070525_3_0_11"/>
<dbReference type="GO" id="GO:0000028">
    <property type="term" value="P:ribosomal small subunit assembly"/>
    <property type="evidence" value="ECO:0007669"/>
    <property type="project" value="TreeGrafter"/>
</dbReference>
<proteinExistence type="inferred from homology"/>
<comment type="subcellular location">
    <subcellularLocation>
        <location evidence="3">Cytoplasm</location>
    </subcellularLocation>
</comment>
<dbReference type="Gene3D" id="3.30.300.70">
    <property type="entry name" value="RimP-like superfamily, N-terminal"/>
    <property type="match status" value="1"/>
</dbReference>
<dbReference type="InterPro" id="IPR035956">
    <property type="entry name" value="RimP_N_sf"/>
</dbReference>
<protein>
    <recommendedName>
        <fullName evidence="3">Ribosome maturation factor RimP</fullName>
    </recommendedName>
</protein>
<evidence type="ECO:0000256" key="3">
    <source>
        <dbReference type="HAMAP-Rule" id="MF_01077"/>
    </source>
</evidence>
<gene>
    <name evidence="3" type="primary">rimP</name>
    <name evidence="5" type="ORF">B841_08010</name>
</gene>
<evidence type="ECO:0000313" key="5">
    <source>
        <dbReference type="EMBL" id="AGS35075.1"/>
    </source>
</evidence>
<dbReference type="KEGG" id="cmd:B841_08010"/>
<dbReference type="EMBL" id="CP003924">
    <property type="protein sequence ID" value="AGS35075.1"/>
    <property type="molecule type" value="Genomic_DNA"/>
</dbReference>
<dbReference type="PATRIC" id="fig|1224163.3.peg.1609"/>
<dbReference type="PANTHER" id="PTHR33867:SF1">
    <property type="entry name" value="RIBOSOME MATURATION FACTOR RIMP"/>
    <property type="match status" value="1"/>
</dbReference>
<dbReference type="STRING" id="1224163.B841_08010"/>
<sequence>MAFPDVAQLTALISPAVDPRGWDVEAVKVTKAGKKSVVAVKLDADDRPTLDDLEVVSTEISELLDAAEERGDANFGAGYTLEVSTPGVDLPLTAPRHWRRNRHRLVALTEEGQKSLWRIGALAEDDSAVILVAADKKKSGNRDVSVFPEDVRELQLSSAPIAVVEVEFNESPATQLEITAKTYQEATQWREEHK</sequence>
<evidence type="ECO:0000256" key="1">
    <source>
        <dbReference type="ARBA" id="ARBA00022490"/>
    </source>
</evidence>
<dbReference type="HAMAP" id="MF_01077">
    <property type="entry name" value="RimP"/>
    <property type="match status" value="1"/>
</dbReference>
<keyword evidence="1 3" id="KW-0963">Cytoplasm</keyword>
<dbReference type="InterPro" id="IPR028989">
    <property type="entry name" value="RimP_N"/>
</dbReference>
<organism evidence="5 6">
    <name type="scientific">Corynebacterium maris DSM 45190</name>
    <dbReference type="NCBI Taxonomy" id="1224163"/>
    <lineage>
        <taxon>Bacteria</taxon>
        <taxon>Bacillati</taxon>
        <taxon>Actinomycetota</taxon>
        <taxon>Actinomycetes</taxon>
        <taxon>Mycobacteriales</taxon>
        <taxon>Corynebacteriaceae</taxon>
        <taxon>Corynebacterium</taxon>
    </lineage>
</organism>
<dbReference type="Proteomes" id="UP000015388">
    <property type="component" value="Chromosome"/>
</dbReference>
<dbReference type="Pfam" id="PF02576">
    <property type="entry name" value="RimP_N"/>
    <property type="match status" value="1"/>
</dbReference>
<dbReference type="InterPro" id="IPR003728">
    <property type="entry name" value="Ribosome_maturation_RimP"/>
</dbReference>
<dbReference type="OrthoDB" id="9805006at2"/>
<evidence type="ECO:0000256" key="2">
    <source>
        <dbReference type="ARBA" id="ARBA00022517"/>
    </source>
</evidence>
<evidence type="ECO:0000313" key="6">
    <source>
        <dbReference type="Proteomes" id="UP000015388"/>
    </source>
</evidence>
<comment type="similarity">
    <text evidence="3">Belongs to the RimP family.</text>
</comment>
<comment type="function">
    <text evidence="3">Required for maturation of 30S ribosomal subunits.</text>
</comment>
<feature type="domain" description="Ribosome maturation factor RimP N-terminal" evidence="4">
    <location>
        <begin position="12"/>
        <end position="89"/>
    </location>
</feature>